<dbReference type="EMBL" id="JABFAD010000005">
    <property type="protein sequence ID" value="MBA0797549.1"/>
    <property type="molecule type" value="Genomic_DNA"/>
</dbReference>
<gene>
    <name evidence="1" type="ORF">Gohar_008233</name>
</gene>
<keyword evidence="2" id="KW-1185">Reference proteome</keyword>
<name>A0A7J9GJ12_9ROSI</name>
<dbReference type="SUPFAM" id="SSF47616">
    <property type="entry name" value="GST C-terminal domain-like"/>
    <property type="match status" value="1"/>
</dbReference>
<accession>A0A7J9GJ12</accession>
<dbReference type="Gene3D" id="1.20.1050.10">
    <property type="match status" value="1"/>
</dbReference>
<evidence type="ECO:0000313" key="1">
    <source>
        <dbReference type="EMBL" id="MBA0797549.1"/>
    </source>
</evidence>
<reference evidence="1 2" key="1">
    <citation type="journal article" date="2019" name="Genome Biol. Evol.">
        <title>Insights into the evolution of the New World diploid cottons (Gossypium, subgenus Houzingenia) based on genome sequencing.</title>
        <authorList>
            <person name="Grover C.E."/>
            <person name="Arick M.A. 2nd"/>
            <person name="Thrash A."/>
            <person name="Conover J.L."/>
            <person name="Sanders W.S."/>
            <person name="Peterson D.G."/>
            <person name="Frelichowski J.E."/>
            <person name="Scheffler J.A."/>
            <person name="Scheffler B.E."/>
            <person name="Wendel J.F."/>
        </authorList>
    </citation>
    <scope>NUCLEOTIDE SEQUENCE [LARGE SCALE GENOMIC DNA]</scope>
    <source>
        <strain evidence="1">0</strain>
        <tissue evidence="1">Leaf</tissue>
    </source>
</reference>
<dbReference type="AlphaFoldDB" id="A0A7J9GJ12"/>
<dbReference type="Proteomes" id="UP000593560">
    <property type="component" value="Unassembled WGS sequence"/>
</dbReference>
<protein>
    <submittedName>
        <fullName evidence="1">Uncharacterized protein</fullName>
    </submittedName>
</protein>
<dbReference type="InterPro" id="IPR036282">
    <property type="entry name" value="Glutathione-S-Trfase_C_sf"/>
</dbReference>
<proteinExistence type="predicted"/>
<dbReference type="OrthoDB" id="1745445at2759"/>
<organism evidence="1 2">
    <name type="scientific">Gossypium harknessii</name>
    <dbReference type="NCBI Taxonomy" id="34285"/>
    <lineage>
        <taxon>Eukaryota</taxon>
        <taxon>Viridiplantae</taxon>
        <taxon>Streptophyta</taxon>
        <taxon>Embryophyta</taxon>
        <taxon>Tracheophyta</taxon>
        <taxon>Spermatophyta</taxon>
        <taxon>Magnoliopsida</taxon>
        <taxon>eudicotyledons</taxon>
        <taxon>Gunneridae</taxon>
        <taxon>Pentapetalae</taxon>
        <taxon>rosids</taxon>
        <taxon>malvids</taxon>
        <taxon>Malvales</taxon>
        <taxon>Malvaceae</taxon>
        <taxon>Malvoideae</taxon>
        <taxon>Gossypium</taxon>
    </lineage>
</organism>
<evidence type="ECO:0000313" key="2">
    <source>
        <dbReference type="Proteomes" id="UP000593560"/>
    </source>
</evidence>
<sequence>MWEFFRKFGEEQQKAIENNYEILRTIEEHGLGDRKFFGGDQTGVAEPVFGMVIHMLAPMEEVEGGVSSLKPVASHACMPGSGSSANAL</sequence>
<comment type="caution">
    <text evidence="1">The sequence shown here is derived from an EMBL/GenBank/DDBJ whole genome shotgun (WGS) entry which is preliminary data.</text>
</comment>